<evidence type="ECO:0000313" key="4">
    <source>
        <dbReference type="Proteomes" id="UP000799444"/>
    </source>
</evidence>
<proteinExistence type="inferred from homology"/>
<dbReference type="EMBL" id="ML996278">
    <property type="protein sequence ID" value="KAF2728487.1"/>
    <property type="molecule type" value="Genomic_DNA"/>
</dbReference>
<keyword evidence="4" id="KW-1185">Reference proteome</keyword>
<dbReference type="OrthoDB" id="61116at2759"/>
<dbReference type="GO" id="GO:0032259">
    <property type="term" value="P:methylation"/>
    <property type="evidence" value="ECO:0007669"/>
    <property type="project" value="InterPro"/>
</dbReference>
<dbReference type="PROSITE" id="PS00092">
    <property type="entry name" value="N6_MTASE"/>
    <property type="match status" value="1"/>
</dbReference>
<sequence length="476" mass="53201">MDGVDTSTCTCILFQNRTRDITLVDIPTSIAVAQGTDDTILSIPALEKPYVIDPEPKTAKGKRNLTKYLAYLSAIHTRQQDDIEGALETIRRHVSGPWCKPRKLLTQDPKPRQGNKSMDVDDPEKELDACLREWSGSKGAKGAKGATEAFNFDQMMAAINTSFDPIASLDADQWFMSCKPAADDADEPLEGEMARPGSDDATGNAIVVPEEREPWKPAFHNADNYTVKLTVSRSGARTVGEQEYSFRIPPKSAFFFTDAEEPGSFRASLRDLADEYALPRRFDFVLLDPPWPNASAKRKGDYEQFGGIPHLKRQIGRMDIWDCINRNAIVGVWITNSAKGRESVTGPNGIFSTWNVGLFEEWIWIKTTVSGEPVSNMDSVWKKPYETLLLGRAAPNAVTRMADTANIKRRVIAAVPDIHSRKPCLKELIEPYMPNPKDYSAIEIFSRYLVSGWTSCGNEVLKFNWDKHWASGSEDK</sequence>
<dbReference type="InterPro" id="IPR002052">
    <property type="entry name" value="DNA_methylase_N6_adenine_CS"/>
</dbReference>
<evidence type="ECO:0000256" key="2">
    <source>
        <dbReference type="SAM" id="MobiDB-lite"/>
    </source>
</evidence>
<accession>A0A9P4UU34</accession>
<evidence type="ECO:0000313" key="3">
    <source>
        <dbReference type="EMBL" id="KAF2728487.1"/>
    </source>
</evidence>
<protein>
    <submittedName>
        <fullName evidence="3">MT-A70-domain-containing protein</fullName>
    </submittedName>
</protein>
<comment type="caution">
    <text evidence="3">The sequence shown here is derived from an EMBL/GenBank/DDBJ whole genome shotgun (WGS) entry which is preliminary data.</text>
</comment>
<dbReference type="AlphaFoldDB" id="A0A9P4UU34"/>
<dbReference type="Proteomes" id="UP000799444">
    <property type="component" value="Unassembled WGS sequence"/>
</dbReference>
<dbReference type="InterPro" id="IPR007757">
    <property type="entry name" value="MT-A70-like"/>
</dbReference>
<dbReference type="PROSITE" id="PS51143">
    <property type="entry name" value="MT_A70"/>
    <property type="match status" value="1"/>
</dbReference>
<dbReference type="GO" id="GO:0003676">
    <property type="term" value="F:nucleic acid binding"/>
    <property type="evidence" value="ECO:0007669"/>
    <property type="project" value="InterPro"/>
</dbReference>
<feature type="region of interest" description="Disordered" evidence="2">
    <location>
        <begin position="101"/>
        <end position="123"/>
    </location>
</feature>
<dbReference type="GO" id="GO:0005634">
    <property type="term" value="C:nucleus"/>
    <property type="evidence" value="ECO:0007669"/>
    <property type="project" value="TreeGrafter"/>
</dbReference>
<organism evidence="3 4">
    <name type="scientific">Polyplosphaeria fusca</name>
    <dbReference type="NCBI Taxonomy" id="682080"/>
    <lineage>
        <taxon>Eukaryota</taxon>
        <taxon>Fungi</taxon>
        <taxon>Dikarya</taxon>
        <taxon>Ascomycota</taxon>
        <taxon>Pezizomycotina</taxon>
        <taxon>Dothideomycetes</taxon>
        <taxon>Pleosporomycetidae</taxon>
        <taxon>Pleosporales</taxon>
        <taxon>Tetraplosphaeriaceae</taxon>
        <taxon>Polyplosphaeria</taxon>
    </lineage>
</organism>
<gene>
    <name evidence="3" type="ORF">EJ04DRAFT_516561</name>
</gene>
<dbReference type="Pfam" id="PF05063">
    <property type="entry name" value="MT-A70"/>
    <property type="match status" value="1"/>
</dbReference>
<dbReference type="PANTHER" id="PTHR12829:SF4">
    <property type="entry name" value="N(6)-ADENINE-SPECIFIC METHYLTRANSFERASE METTL4"/>
    <property type="match status" value="1"/>
</dbReference>
<name>A0A9P4UU34_9PLEO</name>
<reference evidence="3" key="1">
    <citation type="journal article" date="2020" name="Stud. Mycol.">
        <title>101 Dothideomycetes genomes: a test case for predicting lifestyles and emergence of pathogens.</title>
        <authorList>
            <person name="Haridas S."/>
            <person name="Albert R."/>
            <person name="Binder M."/>
            <person name="Bloem J."/>
            <person name="Labutti K."/>
            <person name="Salamov A."/>
            <person name="Andreopoulos B."/>
            <person name="Baker S."/>
            <person name="Barry K."/>
            <person name="Bills G."/>
            <person name="Bluhm B."/>
            <person name="Cannon C."/>
            <person name="Castanera R."/>
            <person name="Culley D."/>
            <person name="Daum C."/>
            <person name="Ezra D."/>
            <person name="Gonzalez J."/>
            <person name="Henrissat B."/>
            <person name="Kuo A."/>
            <person name="Liang C."/>
            <person name="Lipzen A."/>
            <person name="Lutzoni F."/>
            <person name="Magnuson J."/>
            <person name="Mondo S."/>
            <person name="Nolan M."/>
            <person name="Ohm R."/>
            <person name="Pangilinan J."/>
            <person name="Park H.-J."/>
            <person name="Ramirez L."/>
            <person name="Alfaro M."/>
            <person name="Sun H."/>
            <person name="Tritt A."/>
            <person name="Yoshinaga Y."/>
            <person name="Zwiers L.-H."/>
            <person name="Turgeon B."/>
            <person name="Goodwin S."/>
            <person name="Spatafora J."/>
            <person name="Crous P."/>
            <person name="Grigoriev I."/>
        </authorList>
    </citation>
    <scope>NUCLEOTIDE SEQUENCE</scope>
    <source>
        <strain evidence="3">CBS 125425</strain>
    </source>
</reference>
<dbReference type="GO" id="GO:0008168">
    <property type="term" value="F:methyltransferase activity"/>
    <property type="evidence" value="ECO:0007669"/>
    <property type="project" value="InterPro"/>
</dbReference>
<evidence type="ECO:0000256" key="1">
    <source>
        <dbReference type="PROSITE-ProRule" id="PRU00489"/>
    </source>
</evidence>
<comment type="similarity">
    <text evidence="1">Belongs to the MT-A70-like family.</text>
</comment>
<dbReference type="PANTHER" id="PTHR12829">
    <property type="entry name" value="N6-ADENOSINE-METHYLTRANSFERASE"/>
    <property type="match status" value="1"/>
</dbReference>